<keyword evidence="4" id="KW-1005">Bacterial flagellum biogenesis</keyword>
<evidence type="ECO:0000259" key="9">
    <source>
        <dbReference type="Pfam" id="PF02108"/>
    </source>
</evidence>
<sequence>MRVKSSLHAEGMKSLSNIIKLHSDRILTDAKVIKPRMVERPDCGQGTVDPLIEAKANELIITAEAKAKDILEKAAHEAEQLKNAIQEEKNLWEAEKRQLSEEAWNGGYQKGLKEGRTAGENEFKSLIETAIGTIDTAKADSKAYIVQAEQTILDLAMASTEAILGSTLSEEPEKFIDVVKKALTELKNEKEIEIFVHPSKFHLLVSSRNVLESIFPREVQCYIYPNEELNENDCVVECETIRIDTGIDSQLSELKERLAELLSAEQKP</sequence>
<feature type="coiled-coil region" evidence="8">
    <location>
        <begin position="64"/>
        <end position="102"/>
    </location>
</feature>
<dbReference type="OrthoDB" id="19020at2"/>
<dbReference type="EMBL" id="QYTU02000003">
    <property type="protein sequence ID" value="RWR14122.1"/>
    <property type="molecule type" value="Genomic_DNA"/>
</dbReference>
<keyword evidence="11" id="KW-1185">Reference proteome</keyword>
<dbReference type="GO" id="GO:0015031">
    <property type="term" value="P:protein transport"/>
    <property type="evidence" value="ECO:0007669"/>
    <property type="project" value="UniProtKB-KW"/>
</dbReference>
<dbReference type="PANTHER" id="PTHR34982:SF1">
    <property type="entry name" value="FLAGELLAR ASSEMBLY PROTEIN FLIH"/>
    <property type="match status" value="1"/>
</dbReference>
<dbReference type="GO" id="GO:0005829">
    <property type="term" value="C:cytosol"/>
    <property type="evidence" value="ECO:0007669"/>
    <property type="project" value="TreeGrafter"/>
</dbReference>
<evidence type="ECO:0000256" key="8">
    <source>
        <dbReference type="SAM" id="Coils"/>
    </source>
</evidence>
<evidence type="ECO:0000256" key="4">
    <source>
        <dbReference type="ARBA" id="ARBA00022795"/>
    </source>
</evidence>
<dbReference type="InterPro" id="IPR022524">
    <property type="entry name" value="FliH_Bacilli"/>
</dbReference>
<comment type="function">
    <text evidence="1">Needed for flagellar regrowth and assembly.</text>
</comment>
<evidence type="ECO:0000256" key="2">
    <source>
        <dbReference type="ARBA" id="ARBA00006602"/>
    </source>
</evidence>
<evidence type="ECO:0000256" key="3">
    <source>
        <dbReference type="ARBA" id="ARBA00022448"/>
    </source>
</evidence>
<keyword evidence="10" id="KW-0282">Flagellum</keyword>
<evidence type="ECO:0000256" key="1">
    <source>
        <dbReference type="ARBA" id="ARBA00003041"/>
    </source>
</evidence>
<dbReference type="InterPro" id="IPR051472">
    <property type="entry name" value="T3SS_Stator/FliH"/>
</dbReference>
<evidence type="ECO:0000256" key="6">
    <source>
        <dbReference type="ARBA" id="ARBA00023225"/>
    </source>
</evidence>
<dbReference type="AlphaFoldDB" id="A0A443J169"/>
<dbReference type="GO" id="GO:0044781">
    <property type="term" value="P:bacterial-type flagellum organization"/>
    <property type="evidence" value="ECO:0007669"/>
    <property type="project" value="UniProtKB-KW"/>
</dbReference>
<evidence type="ECO:0000313" key="11">
    <source>
        <dbReference type="Proteomes" id="UP000273811"/>
    </source>
</evidence>
<evidence type="ECO:0000256" key="7">
    <source>
        <dbReference type="NCBIfam" id="TIGR03825"/>
    </source>
</evidence>
<evidence type="ECO:0000256" key="5">
    <source>
        <dbReference type="ARBA" id="ARBA00022927"/>
    </source>
</evidence>
<dbReference type="PANTHER" id="PTHR34982">
    <property type="entry name" value="YOP PROTEINS TRANSLOCATION PROTEIN L"/>
    <property type="match status" value="1"/>
</dbReference>
<keyword evidence="10" id="KW-0969">Cilium</keyword>
<keyword evidence="3" id="KW-0813">Transport</keyword>
<dbReference type="NCBIfam" id="TIGR03825">
    <property type="entry name" value="FliH_bacil"/>
    <property type="match status" value="1"/>
</dbReference>
<reference evidence="10" key="1">
    <citation type="submission" date="2018-12" db="EMBL/GenBank/DDBJ databases">
        <authorList>
            <person name="Sun L."/>
            <person name="Chen Z."/>
        </authorList>
    </citation>
    <scope>NUCLEOTIDE SEQUENCE [LARGE SCALE GENOMIC DNA]</scope>
    <source>
        <strain evidence="10">DSM 16012</strain>
    </source>
</reference>
<name>A0A443J169_9BACI</name>
<gene>
    <name evidence="10" type="primary">fliH</name>
    <name evidence="10" type="ORF">D4N35_002850</name>
</gene>
<keyword evidence="5" id="KW-0653">Protein transport</keyword>
<organism evidence="10 11">
    <name type="scientific">Siminovitchia fortis</name>
    <dbReference type="NCBI Taxonomy" id="254758"/>
    <lineage>
        <taxon>Bacteria</taxon>
        <taxon>Bacillati</taxon>
        <taxon>Bacillota</taxon>
        <taxon>Bacilli</taxon>
        <taxon>Bacillales</taxon>
        <taxon>Bacillaceae</taxon>
        <taxon>Siminovitchia</taxon>
    </lineage>
</organism>
<dbReference type="Proteomes" id="UP000273811">
    <property type="component" value="Unassembled WGS sequence"/>
</dbReference>
<keyword evidence="6" id="KW-1006">Bacterial flagellum protein export</keyword>
<dbReference type="Pfam" id="PF02108">
    <property type="entry name" value="FliH"/>
    <property type="match status" value="1"/>
</dbReference>
<evidence type="ECO:0000313" key="10">
    <source>
        <dbReference type="EMBL" id="RWR14122.1"/>
    </source>
</evidence>
<accession>A0A443J169</accession>
<keyword evidence="8" id="KW-0175">Coiled coil</keyword>
<comment type="caution">
    <text evidence="10">The sequence shown here is derived from an EMBL/GenBank/DDBJ whole genome shotgun (WGS) entry which is preliminary data.</text>
</comment>
<proteinExistence type="inferred from homology"/>
<comment type="similarity">
    <text evidence="2">Belongs to the FliH family.</text>
</comment>
<dbReference type="InterPro" id="IPR018035">
    <property type="entry name" value="Flagellar_FliH/T3SS_HrpE"/>
</dbReference>
<feature type="domain" description="Flagellar assembly protein FliH/Type III secretion system HrpE" evidence="9">
    <location>
        <begin position="145"/>
        <end position="253"/>
    </location>
</feature>
<protein>
    <recommendedName>
        <fullName evidence="7">Flagellar assembly protein FliH</fullName>
    </recommendedName>
</protein>
<keyword evidence="10" id="KW-0966">Cell projection</keyword>